<reference evidence="1 2" key="1">
    <citation type="journal article" date="2020" name="ISME J.">
        <title>Comparative genomics reveals insights into cyanobacterial evolution and habitat adaptation.</title>
        <authorList>
            <person name="Chen M.Y."/>
            <person name="Teng W.K."/>
            <person name="Zhao L."/>
            <person name="Hu C.X."/>
            <person name="Zhou Y.K."/>
            <person name="Han B.P."/>
            <person name="Song L.R."/>
            <person name="Shu W.S."/>
        </authorList>
    </citation>
    <scope>NUCLEOTIDE SEQUENCE [LARGE SCALE GENOMIC DNA]</scope>
    <source>
        <strain evidence="1 2">FACHB-3921</strain>
    </source>
</reference>
<comment type="caution">
    <text evidence="1">The sequence shown here is derived from an EMBL/GenBank/DDBJ whole genome shotgun (WGS) entry which is preliminary data.</text>
</comment>
<organism evidence="1 2">
    <name type="scientific">Nostoc parmelioides FACHB-3921</name>
    <dbReference type="NCBI Taxonomy" id="2692909"/>
    <lineage>
        <taxon>Bacteria</taxon>
        <taxon>Bacillati</taxon>
        <taxon>Cyanobacteriota</taxon>
        <taxon>Cyanophyceae</taxon>
        <taxon>Nostocales</taxon>
        <taxon>Nostocaceae</taxon>
        <taxon>Nostoc</taxon>
    </lineage>
</organism>
<evidence type="ECO:0000313" key="1">
    <source>
        <dbReference type="EMBL" id="MBD2255451.1"/>
    </source>
</evidence>
<accession>A0ABR8BNN5</accession>
<sequence length="73" mass="8340">MVKTLVPKDYRVKPGKWGESKQRVQIMLTPTAIELVDAIAEEMELTRAEVIERLIRSQCLNIETLKEIAGNED</sequence>
<proteinExistence type="predicted"/>
<gene>
    <name evidence="1" type="ORF">H6G14_30035</name>
</gene>
<name>A0ABR8BNN5_9NOSO</name>
<protein>
    <recommendedName>
        <fullName evidence="3">Ribbon-helix-helix protein CopG domain-containing protein</fullName>
    </recommendedName>
</protein>
<dbReference type="RefSeq" id="WP_190572347.1">
    <property type="nucleotide sequence ID" value="NZ_JACJQL010000096.1"/>
</dbReference>
<evidence type="ECO:0008006" key="3">
    <source>
        <dbReference type="Google" id="ProtNLM"/>
    </source>
</evidence>
<keyword evidence="2" id="KW-1185">Reference proteome</keyword>
<dbReference type="Proteomes" id="UP000621307">
    <property type="component" value="Unassembled WGS sequence"/>
</dbReference>
<dbReference type="EMBL" id="JACJQL010000096">
    <property type="protein sequence ID" value="MBD2255451.1"/>
    <property type="molecule type" value="Genomic_DNA"/>
</dbReference>
<evidence type="ECO:0000313" key="2">
    <source>
        <dbReference type="Proteomes" id="UP000621307"/>
    </source>
</evidence>